<name>A0A8R7UTQ7_TRIUA</name>
<sequence length="63" mass="6491">MAEQGPELSGHCSLLRSSSPTSGRDFGVGMKWGSGDGVGVTQSLDGLKPLGDCISTNRTKPKV</sequence>
<feature type="region of interest" description="Disordered" evidence="1">
    <location>
        <begin position="1"/>
        <end position="28"/>
    </location>
</feature>
<dbReference type="Gramene" id="TuG1812G0600003068.01.T02">
    <property type="protein sequence ID" value="TuG1812G0600003068.01.T02"/>
    <property type="gene ID" value="TuG1812G0600003068.01"/>
</dbReference>
<dbReference type="Proteomes" id="UP000015106">
    <property type="component" value="Chromosome 6"/>
</dbReference>
<evidence type="ECO:0000313" key="3">
    <source>
        <dbReference type="Proteomes" id="UP000015106"/>
    </source>
</evidence>
<proteinExistence type="predicted"/>
<reference evidence="2" key="3">
    <citation type="submission" date="2022-06" db="UniProtKB">
        <authorList>
            <consortium name="EnsemblPlants"/>
        </authorList>
    </citation>
    <scope>IDENTIFICATION</scope>
</reference>
<dbReference type="EnsemblPlants" id="TuG1812G0600003068.01.T02">
    <property type="protein sequence ID" value="TuG1812G0600003068.01.T02"/>
    <property type="gene ID" value="TuG1812G0600003068.01"/>
</dbReference>
<evidence type="ECO:0000256" key="1">
    <source>
        <dbReference type="SAM" id="MobiDB-lite"/>
    </source>
</evidence>
<reference evidence="3" key="1">
    <citation type="journal article" date="2013" name="Nature">
        <title>Draft genome of the wheat A-genome progenitor Triticum urartu.</title>
        <authorList>
            <person name="Ling H.Q."/>
            <person name="Zhao S."/>
            <person name="Liu D."/>
            <person name="Wang J."/>
            <person name="Sun H."/>
            <person name="Zhang C."/>
            <person name="Fan H."/>
            <person name="Li D."/>
            <person name="Dong L."/>
            <person name="Tao Y."/>
            <person name="Gao C."/>
            <person name="Wu H."/>
            <person name="Li Y."/>
            <person name="Cui Y."/>
            <person name="Guo X."/>
            <person name="Zheng S."/>
            <person name="Wang B."/>
            <person name="Yu K."/>
            <person name="Liang Q."/>
            <person name="Yang W."/>
            <person name="Lou X."/>
            <person name="Chen J."/>
            <person name="Feng M."/>
            <person name="Jian J."/>
            <person name="Zhang X."/>
            <person name="Luo G."/>
            <person name="Jiang Y."/>
            <person name="Liu J."/>
            <person name="Wang Z."/>
            <person name="Sha Y."/>
            <person name="Zhang B."/>
            <person name="Wu H."/>
            <person name="Tang D."/>
            <person name="Shen Q."/>
            <person name="Xue P."/>
            <person name="Zou S."/>
            <person name="Wang X."/>
            <person name="Liu X."/>
            <person name="Wang F."/>
            <person name="Yang Y."/>
            <person name="An X."/>
            <person name="Dong Z."/>
            <person name="Zhang K."/>
            <person name="Zhang X."/>
            <person name="Luo M.C."/>
            <person name="Dvorak J."/>
            <person name="Tong Y."/>
            <person name="Wang J."/>
            <person name="Yang H."/>
            <person name="Li Z."/>
            <person name="Wang D."/>
            <person name="Zhang A."/>
            <person name="Wang J."/>
        </authorList>
    </citation>
    <scope>NUCLEOTIDE SEQUENCE</scope>
    <source>
        <strain evidence="3">cv. G1812</strain>
    </source>
</reference>
<dbReference type="AlphaFoldDB" id="A0A8R7UTQ7"/>
<keyword evidence="3" id="KW-1185">Reference proteome</keyword>
<evidence type="ECO:0000313" key="2">
    <source>
        <dbReference type="EnsemblPlants" id="TuG1812G0600003068.01.T02"/>
    </source>
</evidence>
<protein>
    <submittedName>
        <fullName evidence="2">Uncharacterized protein</fullName>
    </submittedName>
</protein>
<organism evidence="2 3">
    <name type="scientific">Triticum urartu</name>
    <name type="common">Red wild einkorn</name>
    <name type="synonym">Crithodium urartu</name>
    <dbReference type="NCBI Taxonomy" id="4572"/>
    <lineage>
        <taxon>Eukaryota</taxon>
        <taxon>Viridiplantae</taxon>
        <taxon>Streptophyta</taxon>
        <taxon>Embryophyta</taxon>
        <taxon>Tracheophyta</taxon>
        <taxon>Spermatophyta</taxon>
        <taxon>Magnoliopsida</taxon>
        <taxon>Liliopsida</taxon>
        <taxon>Poales</taxon>
        <taxon>Poaceae</taxon>
        <taxon>BOP clade</taxon>
        <taxon>Pooideae</taxon>
        <taxon>Triticodae</taxon>
        <taxon>Triticeae</taxon>
        <taxon>Triticinae</taxon>
        <taxon>Triticum</taxon>
    </lineage>
</organism>
<reference evidence="2" key="2">
    <citation type="submission" date="2018-03" db="EMBL/GenBank/DDBJ databases">
        <title>The Triticum urartu genome reveals the dynamic nature of wheat genome evolution.</title>
        <authorList>
            <person name="Ling H."/>
            <person name="Ma B."/>
            <person name="Shi X."/>
            <person name="Liu H."/>
            <person name="Dong L."/>
            <person name="Sun H."/>
            <person name="Cao Y."/>
            <person name="Gao Q."/>
            <person name="Zheng S."/>
            <person name="Li Y."/>
            <person name="Yu Y."/>
            <person name="Du H."/>
            <person name="Qi M."/>
            <person name="Li Y."/>
            <person name="Yu H."/>
            <person name="Cui Y."/>
            <person name="Wang N."/>
            <person name="Chen C."/>
            <person name="Wu H."/>
            <person name="Zhao Y."/>
            <person name="Zhang J."/>
            <person name="Li Y."/>
            <person name="Zhou W."/>
            <person name="Zhang B."/>
            <person name="Hu W."/>
            <person name="Eijk M."/>
            <person name="Tang J."/>
            <person name="Witsenboer H."/>
            <person name="Zhao S."/>
            <person name="Li Z."/>
            <person name="Zhang A."/>
            <person name="Wang D."/>
            <person name="Liang C."/>
        </authorList>
    </citation>
    <scope>NUCLEOTIDE SEQUENCE [LARGE SCALE GENOMIC DNA]</scope>
    <source>
        <strain evidence="2">cv. G1812</strain>
    </source>
</reference>
<accession>A0A8R7UTQ7</accession>